<dbReference type="PANTHER" id="PTHR34610:SF3">
    <property type="entry name" value="SSL7007 PROTEIN"/>
    <property type="match status" value="1"/>
</dbReference>
<dbReference type="PANTHER" id="PTHR34610">
    <property type="entry name" value="SSL7007 PROTEIN"/>
    <property type="match status" value="1"/>
</dbReference>
<protein>
    <submittedName>
        <fullName evidence="2">Predicted nucleic acid-binding protein, contains PIN domain</fullName>
    </submittedName>
</protein>
<keyword evidence="3" id="KW-1185">Reference proteome</keyword>
<dbReference type="InterPro" id="IPR002716">
    <property type="entry name" value="PIN_dom"/>
</dbReference>
<dbReference type="Proteomes" id="UP000192907">
    <property type="component" value="Unassembled WGS sequence"/>
</dbReference>
<evidence type="ECO:0000313" key="2">
    <source>
        <dbReference type="EMBL" id="SMF68515.1"/>
    </source>
</evidence>
<organism evidence="2 3">
    <name type="scientific">Pseudobacteriovorax antillogorgiicola</name>
    <dbReference type="NCBI Taxonomy" id="1513793"/>
    <lineage>
        <taxon>Bacteria</taxon>
        <taxon>Pseudomonadati</taxon>
        <taxon>Bdellovibrionota</taxon>
        <taxon>Oligoflexia</taxon>
        <taxon>Oligoflexales</taxon>
        <taxon>Pseudobacteriovoracaceae</taxon>
        <taxon>Pseudobacteriovorax</taxon>
    </lineage>
</organism>
<dbReference type="Gene3D" id="3.40.50.1010">
    <property type="entry name" value="5'-nuclease"/>
    <property type="match status" value="1"/>
</dbReference>
<gene>
    <name evidence="2" type="ORF">SAMN06296036_12433</name>
</gene>
<dbReference type="InterPro" id="IPR002850">
    <property type="entry name" value="PIN_toxin-like"/>
</dbReference>
<accession>A0A1Y6CJD6</accession>
<proteinExistence type="predicted"/>
<dbReference type="EMBL" id="FWZT01000024">
    <property type="protein sequence ID" value="SMF68515.1"/>
    <property type="molecule type" value="Genomic_DNA"/>
</dbReference>
<evidence type="ECO:0000259" key="1">
    <source>
        <dbReference type="Pfam" id="PF13470"/>
    </source>
</evidence>
<dbReference type="InterPro" id="IPR029060">
    <property type="entry name" value="PIN-like_dom_sf"/>
</dbReference>
<dbReference type="AlphaFoldDB" id="A0A1Y6CJD6"/>
<dbReference type="SUPFAM" id="SSF88723">
    <property type="entry name" value="PIN domain-like"/>
    <property type="match status" value="1"/>
</dbReference>
<name>A0A1Y6CJD6_9BACT</name>
<reference evidence="3" key="1">
    <citation type="submission" date="2017-04" db="EMBL/GenBank/DDBJ databases">
        <authorList>
            <person name="Varghese N."/>
            <person name="Submissions S."/>
        </authorList>
    </citation>
    <scope>NUCLEOTIDE SEQUENCE [LARGE SCALE GENOMIC DNA]</scope>
    <source>
        <strain evidence="3">RKEM611</strain>
    </source>
</reference>
<evidence type="ECO:0000313" key="3">
    <source>
        <dbReference type="Proteomes" id="UP000192907"/>
    </source>
</evidence>
<dbReference type="RefSeq" id="WP_132323836.1">
    <property type="nucleotide sequence ID" value="NZ_FWZT01000024.1"/>
</dbReference>
<sequence>MRVYFDANVMFAAAYNPRGTPRQVIDKVLQQGWLAITSDYAWAEAERNILRKARKKAIHLDDLHRLIHIWSDVDDMNEDIELKAKDIPIFRAALYHRCSLLITGDLKDFSPLMADSYRRLIQVLTPRQALTMMENKQL</sequence>
<dbReference type="Pfam" id="PF13470">
    <property type="entry name" value="PIN_3"/>
    <property type="match status" value="1"/>
</dbReference>
<dbReference type="STRING" id="1513793.SAMN06296036_12433"/>
<dbReference type="OrthoDB" id="32841at2"/>
<feature type="domain" description="PIN" evidence="1">
    <location>
        <begin position="2"/>
        <end position="106"/>
    </location>
</feature>